<accession>A0A5B0KL31</accession>
<dbReference type="EMBL" id="VEWN01000022">
    <property type="protein sequence ID" value="KAA1052675.1"/>
    <property type="molecule type" value="Genomic_DNA"/>
</dbReference>
<gene>
    <name evidence="1" type="ORF">FH063_004133</name>
</gene>
<organism evidence="1 2">
    <name type="scientific">Azospirillum argentinense</name>
    <dbReference type="NCBI Taxonomy" id="2970906"/>
    <lineage>
        <taxon>Bacteria</taxon>
        <taxon>Pseudomonadati</taxon>
        <taxon>Pseudomonadota</taxon>
        <taxon>Alphaproteobacteria</taxon>
        <taxon>Rhodospirillales</taxon>
        <taxon>Azospirillaceae</taxon>
        <taxon>Azospirillum</taxon>
    </lineage>
</organism>
<protein>
    <submittedName>
        <fullName evidence="1">Uncharacterized protein</fullName>
    </submittedName>
</protein>
<sequence>MDVWTCLLTGLAGESGQATAKVPPTKFWMAV</sequence>
<evidence type="ECO:0000313" key="1">
    <source>
        <dbReference type="EMBL" id="KAA1052675.1"/>
    </source>
</evidence>
<evidence type="ECO:0000313" key="2">
    <source>
        <dbReference type="Proteomes" id="UP000325333"/>
    </source>
</evidence>
<feature type="non-terminal residue" evidence="1">
    <location>
        <position position="31"/>
    </location>
</feature>
<name>A0A5B0KL31_9PROT</name>
<comment type="caution">
    <text evidence="1">The sequence shown here is derived from an EMBL/GenBank/DDBJ whole genome shotgun (WGS) entry which is preliminary data.</text>
</comment>
<dbReference type="AlphaFoldDB" id="A0A5B0KL31"/>
<proteinExistence type="predicted"/>
<reference evidence="1 2" key="1">
    <citation type="submission" date="2019-07" db="EMBL/GenBank/DDBJ databases">
        <title>Genome sequencing of the stress-tolerant strain Azospirillum brasilense Az19.</title>
        <authorList>
            <person name="Maroniche G.A."/>
            <person name="Garcia J.E."/>
            <person name="Pagnussat L."/>
            <person name="Amenta M."/>
            <person name="Creus C.M."/>
        </authorList>
    </citation>
    <scope>NUCLEOTIDE SEQUENCE [LARGE SCALE GENOMIC DNA]</scope>
    <source>
        <strain evidence="1 2">Az19</strain>
    </source>
</reference>
<dbReference type="Proteomes" id="UP000325333">
    <property type="component" value="Unassembled WGS sequence"/>
</dbReference>